<dbReference type="PANTHER" id="PTHR46525">
    <property type="entry name" value="EMB|CAB72159.1"/>
    <property type="match status" value="1"/>
</dbReference>
<keyword evidence="4" id="KW-1185">Reference proteome</keyword>
<dbReference type="STRING" id="3469.A0A4Y7KW10"/>
<dbReference type="Proteomes" id="UP000316621">
    <property type="component" value="Chromosome 9"/>
</dbReference>
<name>A0A4Y7KW10_PAPSO</name>
<dbReference type="EMBL" id="CM010723">
    <property type="protein sequence ID" value="RZC76358.1"/>
    <property type="molecule type" value="Genomic_DNA"/>
</dbReference>
<accession>A0A4Y7KW10</accession>
<feature type="region of interest" description="Disordered" evidence="2">
    <location>
        <begin position="16"/>
        <end position="44"/>
    </location>
</feature>
<reference evidence="3 4" key="1">
    <citation type="journal article" date="2018" name="Science">
        <title>The opium poppy genome and morphinan production.</title>
        <authorList>
            <person name="Guo L."/>
            <person name="Winzer T."/>
            <person name="Yang X."/>
            <person name="Li Y."/>
            <person name="Ning Z."/>
            <person name="He Z."/>
            <person name="Teodor R."/>
            <person name="Lu Y."/>
            <person name="Bowser T.A."/>
            <person name="Graham I.A."/>
            <person name="Ye K."/>
        </authorList>
    </citation>
    <scope>NUCLEOTIDE SEQUENCE [LARGE SCALE GENOMIC DNA]</scope>
    <source>
        <strain evidence="4">cv. HN1</strain>
        <tissue evidence="3">Leaves</tissue>
    </source>
</reference>
<evidence type="ECO:0000313" key="4">
    <source>
        <dbReference type="Proteomes" id="UP000316621"/>
    </source>
</evidence>
<sequence>MATMFEFDESDIWSSSNHHHQHHISSDHHHQNQFKKPIRSQKSLRKTIDHHHLSTTPKTGSLPVNVPDWAKILRQEQRREQVYDDDESDEDDEDCGNKRIPPHEFLAKQFARTRICAASFSVHEGIGRTLKGKQKRGMLQKSSKSPALLLEH</sequence>
<gene>
    <name evidence="3" type="ORF">C5167_000432</name>
</gene>
<dbReference type="Pfam" id="PF04520">
    <property type="entry name" value="Senescence_reg"/>
    <property type="match status" value="1"/>
</dbReference>
<dbReference type="InterPro" id="IPR007608">
    <property type="entry name" value="Senescence_reg_S40"/>
</dbReference>
<dbReference type="OMA" id="QMAKTGI"/>
<organism evidence="3 4">
    <name type="scientific">Papaver somniferum</name>
    <name type="common">Opium poppy</name>
    <dbReference type="NCBI Taxonomy" id="3469"/>
    <lineage>
        <taxon>Eukaryota</taxon>
        <taxon>Viridiplantae</taxon>
        <taxon>Streptophyta</taxon>
        <taxon>Embryophyta</taxon>
        <taxon>Tracheophyta</taxon>
        <taxon>Spermatophyta</taxon>
        <taxon>Magnoliopsida</taxon>
        <taxon>Ranunculales</taxon>
        <taxon>Papaveraceae</taxon>
        <taxon>Papaveroideae</taxon>
        <taxon>Papaver</taxon>
    </lineage>
</organism>
<feature type="region of interest" description="Disordered" evidence="2">
    <location>
        <begin position="133"/>
        <end position="152"/>
    </location>
</feature>
<feature type="region of interest" description="Disordered" evidence="2">
    <location>
        <begin position="76"/>
        <end position="100"/>
    </location>
</feature>
<dbReference type="AlphaFoldDB" id="A0A4Y7KW10"/>
<evidence type="ECO:0000313" key="3">
    <source>
        <dbReference type="EMBL" id="RZC76358.1"/>
    </source>
</evidence>
<protein>
    <submittedName>
        <fullName evidence="3">Uncharacterized protein</fullName>
    </submittedName>
</protein>
<dbReference type="Gramene" id="RZC76358">
    <property type="protein sequence ID" value="RZC76358"/>
    <property type="gene ID" value="C5167_000432"/>
</dbReference>
<feature type="compositionally biased region" description="Acidic residues" evidence="2">
    <location>
        <begin position="83"/>
        <end position="94"/>
    </location>
</feature>
<proteinExistence type="inferred from homology"/>
<evidence type="ECO:0000256" key="1">
    <source>
        <dbReference type="ARBA" id="ARBA00034773"/>
    </source>
</evidence>
<comment type="similarity">
    <text evidence="1">Belongs to the senescence regulator S40 family.</text>
</comment>
<evidence type="ECO:0000256" key="2">
    <source>
        <dbReference type="SAM" id="MobiDB-lite"/>
    </source>
</evidence>
<feature type="compositionally biased region" description="Basic residues" evidence="2">
    <location>
        <begin position="31"/>
        <end position="44"/>
    </location>
</feature>
<dbReference type="PANTHER" id="PTHR46525:SF2">
    <property type="entry name" value="EMB|CAB72159.1"/>
    <property type="match status" value="1"/>
</dbReference>
<dbReference type="GO" id="GO:0010150">
    <property type="term" value="P:leaf senescence"/>
    <property type="evidence" value="ECO:0007669"/>
    <property type="project" value="UniProtKB-ARBA"/>
</dbReference>